<dbReference type="Pfam" id="PF14175">
    <property type="entry name" value="YaaC"/>
    <property type="match status" value="1"/>
</dbReference>
<organism evidence="1 2">
    <name type="scientific">Bacillus smithii 7_3_47FAA</name>
    <dbReference type="NCBI Taxonomy" id="665952"/>
    <lineage>
        <taxon>Bacteria</taxon>
        <taxon>Bacillati</taxon>
        <taxon>Bacillota</taxon>
        <taxon>Bacilli</taxon>
        <taxon>Bacillales</taxon>
        <taxon>Bacillaceae</taxon>
        <taxon>Bacillus</taxon>
    </lineage>
</organism>
<dbReference type="InterPro" id="IPR026988">
    <property type="entry name" value="YaaC-like"/>
</dbReference>
<proteinExistence type="predicted"/>
<dbReference type="AlphaFoldDB" id="G9QGK0"/>
<dbReference type="RefSeq" id="WP_003352273.1">
    <property type="nucleotide sequence ID" value="NZ_JH414738.1"/>
</dbReference>
<evidence type="ECO:0008006" key="3">
    <source>
        <dbReference type="Google" id="ProtNLM"/>
    </source>
</evidence>
<dbReference type="EMBL" id="ACWF01000001">
    <property type="protein sequence ID" value="EHL79734.1"/>
    <property type="molecule type" value="Genomic_DNA"/>
</dbReference>
<keyword evidence="2" id="KW-1185">Reference proteome</keyword>
<evidence type="ECO:0000313" key="2">
    <source>
        <dbReference type="Proteomes" id="UP000011747"/>
    </source>
</evidence>
<name>G9QGK0_9BACI</name>
<comment type="caution">
    <text evidence="1">The sequence shown here is derived from an EMBL/GenBank/DDBJ whole genome shotgun (WGS) entry which is preliminary data.</text>
</comment>
<gene>
    <name evidence="1" type="ORF">HMPREF1015_03266</name>
</gene>
<accession>G9QGK0</accession>
<protein>
    <recommendedName>
        <fullName evidence="3">YaaC-like Protein</fullName>
    </recommendedName>
</protein>
<dbReference type="Proteomes" id="UP000011747">
    <property type="component" value="Unassembled WGS sequence"/>
</dbReference>
<reference evidence="1 2" key="1">
    <citation type="submission" date="2011-09" db="EMBL/GenBank/DDBJ databases">
        <title>The Genome Sequence of Bacillus smithii 7_3_47FAA.</title>
        <authorList>
            <consortium name="The Broad Institute Genome Sequencing Platform"/>
            <person name="Earl A."/>
            <person name="Ward D."/>
            <person name="Feldgarden M."/>
            <person name="Gevers D."/>
            <person name="Daigneault M."/>
            <person name="Strauss J."/>
            <person name="Allen-Vercoe E."/>
            <person name="Young S.K."/>
            <person name="Zeng Q."/>
            <person name="Gargeya S."/>
            <person name="Fitzgerald M."/>
            <person name="Haas B."/>
            <person name="Abouelleil A."/>
            <person name="Alvarado L."/>
            <person name="Arachchi H.M."/>
            <person name="Berlin A."/>
            <person name="Brown A."/>
            <person name="Chapman S.B."/>
            <person name="Chen Z."/>
            <person name="Dunbar C."/>
            <person name="Freedman E."/>
            <person name="Gearin G."/>
            <person name="Goldberg J."/>
            <person name="Griggs A."/>
            <person name="Gujja S."/>
            <person name="Heiman D."/>
            <person name="Howarth C."/>
            <person name="Larson L."/>
            <person name="Lui A."/>
            <person name="MacDonald P.J.P."/>
            <person name="Montmayeur A."/>
            <person name="Murphy C."/>
            <person name="Neiman D."/>
            <person name="Pearson M."/>
            <person name="Priest M."/>
            <person name="Roberts A."/>
            <person name="Saif S."/>
            <person name="Shea T."/>
            <person name="Shenoy N."/>
            <person name="Sisk P."/>
            <person name="Stolte C."/>
            <person name="Sykes S."/>
            <person name="Wortman J."/>
            <person name="Nusbaum C."/>
            <person name="Birren B."/>
        </authorList>
    </citation>
    <scope>NUCLEOTIDE SEQUENCE [LARGE SCALE GENOMIC DNA]</scope>
    <source>
        <strain evidence="1 2">7_3_47FAA</strain>
    </source>
</reference>
<evidence type="ECO:0000313" key="1">
    <source>
        <dbReference type="EMBL" id="EHL79734.1"/>
    </source>
</evidence>
<dbReference type="PATRIC" id="fig|665952.3.peg.14"/>
<sequence>MIENHFDPFQILNYFQSASTSQKYLYQCYKSLNREQATSLSFHNCTRFMHFIEHGISYFQQVRQSPVSLQPILLFYGTIQFIKACLLTVDPYYPENTSVLAHGLSTRKRKKQNYQFLDDEVKIQKNGLFMHFANKLFHVKQLEGEKFVMKHLLLEVPELSNAFRFLFGKNSFILLEKKQHQSFLLTKNILNGFHMTETRFIDYLNSKIREEMNIEQHDDHYFQLTFQGNKLEYPPLRYHFENQTLAFPIEKRNFFLPELMVHYALLYNLSMIARYETEWWLELIKTNPNEDYPFITQFMSVSSHKVPIFIAHYLQQWPMEK</sequence>
<dbReference type="HOGENOM" id="CLU_067499_0_0_9"/>